<dbReference type="Proteomes" id="UP000503462">
    <property type="component" value="Chromosome 1"/>
</dbReference>
<keyword evidence="3" id="KW-1185">Reference proteome</keyword>
<dbReference type="PROSITE" id="PS51186">
    <property type="entry name" value="GNAT"/>
    <property type="match status" value="1"/>
</dbReference>
<gene>
    <name evidence="2" type="ORF">AMS68_000564</name>
</gene>
<dbReference type="InterPro" id="IPR000182">
    <property type="entry name" value="GNAT_dom"/>
</dbReference>
<name>A0A6H0XJY6_9PEZI</name>
<dbReference type="PANTHER" id="PTHR42791">
    <property type="entry name" value="GNAT FAMILY ACETYLTRANSFERASE"/>
    <property type="match status" value="1"/>
</dbReference>
<dbReference type="GO" id="GO:0016747">
    <property type="term" value="F:acyltransferase activity, transferring groups other than amino-acyl groups"/>
    <property type="evidence" value="ECO:0007669"/>
    <property type="project" value="InterPro"/>
</dbReference>
<dbReference type="AlphaFoldDB" id="A0A6H0XJY6"/>
<dbReference type="Pfam" id="PF13508">
    <property type="entry name" value="Acetyltransf_7"/>
    <property type="match status" value="1"/>
</dbReference>
<dbReference type="SUPFAM" id="SSF55729">
    <property type="entry name" value="Acyl-CoA N-acyltransferases (Nat)"/>
    <property type="match status" value="1"/>
</dbReference>
<reference evidence="2 3" key="1">
    <citation type="journal article" date="2016" name="Sci. Rep.">
        <title>Peltaster fructicola genome reveals evolution from an invasive phytopathogen to an ectophytic parasite.</title>
        <authorList>
            <person name="Xu C."/>
            <person name="Chen H."/>
            <person name="Gleason M.L."/>
            <person name="Xu J.R."/>
            <person name="Liu H."/>
            <person name="Zhang R."/>
            <person name="Sun G."/>
        </authorList>
    </citation>
    <scope>NUCLEOTIDE SEQUENCE [LARGE SCALE GENOMIC DNA]</scope>
    <source>
        <strain evidence="2 3">LNHT1506</strain>
    </source>
</reference>
<evidence type="ECO:0000313" key="3">
    <source>
        <dbReference type="Proteomes" id="UP000503462"/>
    </source>
</evidence>
<organism evidence="2 3">
    <name type="scientific">Peltaster fructicola</name>
    <dbReference type="NCBI Taxonomy" id="286661"/>
    <lineage>
        <taxon>Eukaryota</taxon>
        <taxon>Fungi</taxon>
        <taxon>Dikarya</taxon>
        <taxon>Ascomycota</taxon>
        <taxon>Pezizomycotina</taxon>
        <taxon>Dothideomycetes</taxon>
        <taxon>Dothideomycetes incertae sedis</taxon>
        <taxon>Peltaster</taxon>
    </lineage>
</organism>
<dbReference type="CDD" id="cd04301">
    <property type="entry name" value="NAT_SF"/>
    <property type="match status" value="1"/>
</dbReference>
<dbReference type="PANTHER" id="PTHR42791:SF2">
    <property type="entry name" value="N-ACETYLTRANSFERASE DOMAIN-CONTAINING PROTEIN"/>
    <property type="match status" value="1"/>
</dbReference>
<feature type="domain" description="N-acetyltransferase" evidence="1">
    <location>
        <begin position="70"/>
        <end position="218"/>
    </location>
</feature>
<proteinExistence type="predicted"/>
<protein>
    <recommendedName>
        <fullName evidence="1">N-acetyltransferase domain-containing protein</fullName>
    </recommendedName>
</protein>
<dbReference type="EMBL" id="CP051139">
    <property type="protein sequence ID" value="QIW95046.1"/>
    <property type="molecule type" value="Genomic_DNA"/>
</dbReference>
<accession>A0A6H0XJY6</accession>
<dbReference type="InterPro" id="IPR016181">
    <property type="entry name" value="Acyl_CoA_acyltransferase"/>
</dbReference>
<dbReference type="Gene3D" id="3.40.630.30">
    <property type="match status" value="1"/>
</dbReference>
<dbReference type="OrthoDB" id="2115692at2759"/>
<sequence length="218" mass="24595">MPIHIERLTPADVPTKCKIELEAFKNHPRIPMMWPRGYTADLYSFKESSDASSLANPQCRMFKAVDAIRGIVGTAEWTLALDVDAQAHQQPTPDDAPPPANWPEGGNWALRRFYKINIEKLLRQHLDNQPYIMLNFLTVAPAMQGQGVGSRLMQWGVEEADRRGAAIVLESTPTGLALYKRHGFVTIEVINADMRAFGRTEPYDEAAAIRVFMIRYAR</sequence>
<evidence type="ECO:0000313" key="2">
    <source>
        <dbReference type="EMBL" id="QIW95046.1"/>
    </source>
</evidence>
<evidence type="ECO:0000259" key="1">
    <source>
        <dbReference type="PROSITE" id="PS51186"/>
    </source>
</evidence>
<dbReference type="InterPro" id="IPR052523">
    <property type="entry name" value="Trichothecene_AcTrans"/>
</dbReference>